<comment type="subcellular location">
    <subcellularLocation>
        <location evidence="2">Cytoplasm</location>
    </subcellularLocation>
</comment>
<keyword evidence="4" id="KW-1185">Reference proteome</keyword>
<proteinExistence type="inferred from homology"/>
<evidence type="ECO:0000313" key="4">
    <source>
        <dbReference type="Proteomes" id="UP000826722"/>
    </source>
</evidence>
<evidence type="ECO:0000256" key="2">
    <source>
        <dbReference type="HAMAP-Rule" id="MF_01477"/>
    </source>
</evidence>
<accession>A0A8D5JQC8</accession>
<organism evidence="3 4">
    <name type="scientific">Methyloradius palustris</name>
    <dbReference type="NCBI Taxonomy" id="2778876"/>
    <lineage>
        <taxon>Bacteria</taxon>
        <taxon>Pseudomonadati</taxon>
        <taxon>Pseudomonadota</taxon>
        <taxon>Betaproteobacteria</taxon>
        <taxon>Nitrosomonadales</taxon>
        <taxon>Methylophilaceae</taxon>
        <taxon>Methyloradius</taxon>
    </lineage>
</organism>
<dbReference type="Pfam" id="PF02410">
    <property type="entry name" value="RsfS"/>
    <property type="match status" value="1"/>
</dbReference>
<dbReference type="InterPro" id="IPR004394">
    <property type="entry name" value="Iojap/RsfS/C7orf30"/>
</dbReference>
<keyword evidence="2" id="KW-0963">Cytoplasm</keyword>
<dbReference type="KEGG" id="mpau:ZMTM_06300"/>
<dbReference type="SUPFAM" id="SSF81301">
    <property type="entry name" value="Nucleotidyltransferase"/>
    <property type="match status" value="1"/>
</dbReference>
<comment type="function">
    <text evidence="2">Functions as a ribosomal silencing factor. Interacts with ribosomal protein uL14 (rplN), blocking formation of intersubunit bridge B8. Prevents association of the 30S and 50S ribosomal subunits and the formation of functional ribosomes, thus repressing translation.</text>
</comment>
<evidence type="ECO:0000256" key="1">
    <source>
        <dbReference type="ARBA" id="ARBA00010574"/>
    </source>
</evidence>
<protein>
    <recommendedName>
        <fullName evidence="2">Ribosomal silencing factor RsfS</fullName>
    </recommendedName>
</protein>
<gene>
    <name evidence="2" type="primary">rsfS</name>
    <name evidence="3" type="ORF">ZMTM_06300</name>
</gene>
<keyword evidence="2" id="KW-0678">Repressor</keyword>
<sequence>MDLETMKKAVIDALEDIKAFDITVMDVRKLTSMASYMIIANATSSRQAKALANSVREKLKELGADIRGTEGEKEGEWVLVDLGDIIVHIMLPATRAYYNLEQLWGEAETRRGHIKTAE</sequence>
<dbReference type="Proteomes" id="UP000826722">
    <property type="component" value="Chromosome"/>
</dbReference>
<dbReference type="HAMAP" id="MF_01477">
    <property type="entry name" value="Iojap_RsfS"/>
    <property type="match status" value="1"/>
</dbReference>
<dbReference type="GO" id="GO:0043023">
    <property type="term" value="F:ribosomal large subunit binding"/>
    <property type="evidence" value="ECO:0007669"/>
    <property type="project" value="TreeGrafter"/>
</dbReference>
<dbReference type="GO" id="GO:0017148">
    <property type="term" value="P:negative regulation of translation"/>
    <property type="evidence" value="ECO:0007669"/>
    <property type="project" value="UniProtKB-UniRule"/>
</dbReference>
<dbReference type="AlphaFoldDB" id="A0A8D5JQC8"/>
<dbReference type="PANTHER" id="PTHR21043:SF0">
    <property type="entry name" value="MITOCHONDRIAL ASSEMBLY OF RIBOSOMAL LARGE SUBUNIT PROTEIN 1"/>
    <property type="match status" value="1"/>
</dbReference>
<dbReference type="InterPro" id="IPR043519">
    <property type="entry name" value="NT_sf"/>
</dbReference>
<dbReference type="NCBIfam" id="TIGR00090">
    <property type="entry name" value="rsfS_iojap_ybeB"/>
    <property type="match status" value="1"/>
</dbReference>
<name>A0A8D5JQC8_9PROT</name>
<dbReference type="GO" id="GO:0042256">
    <property type="term" value="P:cytosolic ribosome assembly"/>
    <property type="evidence" value="ECO:0007669"/>
    <property type="project" value="UniProtKB-UniRule"/>
</dbReference>
<dbReference type="PANTHER" id="PTHR21043">
    <property type="entry name" value="IOJAP SUPERFAMILY ORTHOLOG"/>
    <property type="match status" value="1"/>
</dbReference>
<dbReference type="GO" id="GO:0005737">
    <property type="term" value="C:cytoplasm"/>
    <property type="evidence" value="ECO:0007669"/>
    <property type="project" value="UniProtKB-SubCell"/>
</dbReference>
<keyword evidence="2" id="KW-0810">Translation regulation</keyword>
<evidence type="ECO:0000313" key="3">
    <source>
        <dbReference type="EMBL" id="BCM24371.1"/>
    </source>
</evidence>
<comment type="similarity">
    <text evidence="1 2">Belongs to the Iojap/RsfS family.</text>
</comment>
<comment type="subunit">
    <text evidence="2">Interacts with ribosomal protein uL14 (rplN).</text>
</comment>
<dbReference type="Gene3D" id="3.30.460.10">
    <property type="entry name" value="Beta Polymerase, domain 2"/>
    <property type="match status" value="1"/>
</dbReference>
<dbReference type="GO" id="GO:0090071">
    <property type="term" value="P:negative regulation of ribosome biogenesis"/>
    <property type="evidence" value="ECO:0007669"/>
    <property type="project" value="UniProtKB-UniRule"/>
</dbReference>
<reference evidence="3" key="1">
    <citation type="journal article" date="2021" name="Arch. Microbiol.">
        <title>Methyloradius palustris gen. nov., sp. nov., a methanol-oxidizing bacterium isolated from snow.</title>
        <authorList>
            <person name="Miyadera T."/>
            <person name="Kojima H."/>
            <person name="Fukui M."/>
        </authorList>
    </citation>
    <scope>NUCLEOTIDE SEQUENCE</scope>
    <source>
        <strain evidence="3">Zm11</strain>
    </source>
</reference>
<dbReference type="EMBL" id="AP024110">
    <property type="protein sequence ID" value="BCM24371.1"/>
    <property type="molecule type" value="Genomic_DNA"/>
</dbReference>